<reference evidence="2" key="2">
    <citation type="submission" date="2024-01" db="EMBL/GenBank/DDBJ databases">
        <authorList>
            <person name="He J."/>
            <person name="Wang M."/>
            <person name="Zheng J."/>
            <person name="Liu Z."/>
        </authorList>
    </citation>
    <scope>NUCLEOTIDE SEQUENCE</scope>
    <source>
        <strain evidence="2">ZL_2023a</strain>
        <tissue evidence="2">Muscle</tissue>
    </source>
</reference>
<organism evidence="2 3">
    <name type="scientific">Cherax quadricarinatus</name>
    <name type="common">Australian red claw crayfish</name>
    <dbReference type="NCBI Taxonomy" id="27406"/>
    <lineage>
        <taxon>Eukaryota</taxon>
        <taxon>Metazoa</taxon>
        <taxon>Ecdysozoa</taxon>
        <taxon>Arthropoda</taxon>
        <taxon>Crustacea</taxon>
        <taxon>Multicrustacea</taxon>
        <taxon>Malacostraca</taxon>
        <taxon>Eumalacostraca</taxon>
        <taxon>Eucarida</taxon>
        <taxon>Decapoda</taxon>
        <taxon>Pleocyemata</taxon>
        <taxon>Astacidea</taxon>
        <taxon>Parastacoidea</taxon>
        <taxon>Parastacidae</taxon>
        <taxon>Cherax</taxon>
    </lineage>
</organism>
<dbReference type="EMBL" id="JARKIK010000050">
    <property type="protein sequence ID" value="KAK8734595.1"/>
    <property type="molecule type" value="Genomic_DNA"/>
</dbReference>
<dbReference type="AlphaFoldDB" id="A0AAW0WRG2"/>
<feature type="region of interest" description="Disordered" evidence="1">
    <location>
        <begin position="26"/>
        <end position="51"/>
    </location>
</feature>
<name>A0AAW0WRG2_CHEQU</name>
<evidence type="ECO:0000313" key="2">
    <source>
        <dbReference type="EMBL" id="KAK8734597.1"/>
    </source>
</evidence>
<feature type="region of interest" description="Disordered" evidence="1">
    <location>
        <begin position="71"/>
        <end position="122"/>
    </location>
</feature>
<accession>A0AAW0WRG2</accession>
<evidence type="ECO:0000313" key="3">
    <source>
        <dbReference type="Proteomes" id="UP001445076"/>
    </source>
</evidence>
<dbReference type="EMBL" id="JARKIK010000050">
    <property type="protein sequence ID" value="KAK8734602.1"/>
    <property type="molecule type" value="Genomic_DNA"/>
</dbReference>
<reference evidence="2 3" key="1">
    <citation type="journal article" date="2024" name="BMC Genomics">
        <title>Genome assembly of redclaw crayfish (Cherax quadricarinatus) provides insights into its immune adaptation and hypoxia tolerance.</title>
        <authorList>
            <person name="Liu Z."/>
            <person name="Zheng J."/>
            <person name="Li H."/>
            <person name="Fang K."/>
            <person name="Wang S."/>
            <person name="He J."/>
            <person name="Zhou D."/>
            <person name="Weng S."/>
            <person name="Chi M."/>
            <person name="Gu Z."/>
            <person name="He J."/>
            <person name="Li F."/>
            <person name="Wang M."/>
        </authorList>
    </citation>
    <scope>NUCLEOTIDE SEQUENCE [LARGE SCALE GENOMIC DNA]</scope>
    <source>
        <strain evidence="2">ZL_2023a</strain>
    </source>
</reference>
<protein>
    <submittedName>
        <fullName evidence="2">Uncharacterized protein</fullName>
    </submittedName>
</protein>
<keyword evidence="3" id="KW-1185">Reference proteome</keyword>
<evidence type="ECO:0000256" key="1">
    <source>
        <dbReference type="SAM" id="MobiDB-lite"/>
    </source>
</evidence>
<dbReference type="EMBL" id="JARKIK010000050">
    <property type="protein sequence ID" value="KAK8734600.1"/>
    <property type="molecule type" value="Genomic_DNA"/>
</dbReference>
<dbReference type="Proteomes" id="UP001445076">
    <property type="component" value="Unassembled WGS sequence"/>
</dbReference>
<gene>
    <name evidence="2" type="ORF">OTU49_005894</name>
</gene>
<feature type="compositionally biased region" description="Basic and acidic residues" evidence="1">
    <location>
        <begin position="113"/>
        <end position="122"/>
    </location>
</feature>
<dbReference type="EMBL" id="JARKIK010000050">
    <property type="protein sequence ID" value="KAK8734597.1"/>
    <property type="molecule type" value="Genomic_DNA"/>
</dbReference>
<proteinExistence type="predicted"/>
<sequence length="122" mass="12762">SPLAASTHTSLTWLLPQLLPLPSYPAAQEVSSAAPEVSSAAPEVPSEAPLSPYEVPEVVSAAPGGTLKALVSSEEPEVASNALEASSEEPEISEAPEAHTCRRHQRHPAYSRTHSEAPEASF</sequence>
<dbReference type="EMBL" id="JARKIK010000050">
    <property type="protein sequence ID" value="KAK8734599.1"/>
    <property type="molecule type" value="Genomic_DNA"/>
</dbReference>
<comment type="caution">
    <text evidence="2">The sequence shown here is derived from an EMBL/GenBank/DDBJ whole genome shotgun (WGS) entry which is preliminary data.</text>
</comment>
<feature type="non-terminal residue" evidence="2">
    <location>
        <position position="1"/>
    </location>
</feature>